<dbReference type="InterPro" id="IPR015797">
    <property type="entry name" value="NUDIX_hydrolase-like_dom_sf"/>
</dbReference>
<dbReference type="EC" id="3.6.1.13" evidence="3"/>
<protein>
    <submittedName>
        <fullName evidence="3">ADP-ribose pyrophosphatase</fullName>
        <ecNumber evidence="3">3.6.1.13</ecNumber>
    </submittedName>
</protein>
<name>A0A3B0VMM7_9ZZZZ</name>
<dbReference type="PRINTS" id="PR00502">
    <property type="entry name" value="NUDIXFAMILY"/>
</dbReference>
<gene>
    <name evidence="3" type="ORF">MNBD_DELTA03-1774</name>
</gene>
<dbReference type="Pfam" id="PF00293">
    <property type="entry name" value="NUDIX"/>
    <property type="match status" value="1"/>
</dbReference>
<organism evidence="3">
    <name type="scientific">hydrothermal vent metagenome</name>
    <dbReference type="NCBI Taxonomy" id="652676"/>
    <lineage>
        <taxon>unclassified sequences</taxon>
        <taxon>metagenomes</taxon>
        <taxon>ecological metagenomes</taxon>
    </lineage>
</organism>
<dbReference type="Gene3D" id="3.90.79.10">
    <property type="entry name" value="Nucleoside Triphosphate Pyrophosphohydrolase"/>
    <property type="match status" value="1"/>
</dbReference>
<dbReference type="PANTHER" id="PTHR43736:SF1">
    <property type="entry name" value="DIHYDRONEOPTERIN TRIPHOSPHATE DIPHOSPHATASE"/>
    <property type="match status" value="1"/>
</dbReference>
<dbReference type="EMBL" id="UOEX01000389">
    <property type="protein sequence ID" value="VAW41533.1"/>
    <property type="molecule type" value="Genomic_DNA"/>
</dbReference>
<dbReference type="SUPFAM" id="SSF55811">
    <property type="entry name" value="Nudix"/>
    <property type="match status" value="1"/>
</dbReference>
<dbReference type="AlphaFoldDB" id="A0A3B0VMM7"/>
<dbReference type="InterPro" id="IPR020084">
    <property type="entry name" value="NUDIX_hydrolase_CS"/>
</dbReference>
<feature type="domain" description="Nudix hydrolase" evidence="2">
    <location>
        <begin position="18"/>
        <end position="141"/>
    </location>
</feature>
<dbReference type="PROSITE" id="PS51462">
    <property type="entry name" value="NUDIX"/>
    <property type="match status" value="1"/>
</dbReference>
<evidence type="ECO:0000313" key="3">
    <source>
        <dbReference type="EMBL" id="VAW41533.1"/>
    </source>
</evidence>
<keyword evidence="1 3" id="KW-0378">Hydrolase</keyword>
<evidence type="ECO:0000256" key="1">
    <source>
        <dbReference type="ARBA" id="ARBA00022801"/>
    </source>
</evidence>
<proteinExistence type="predicted"/>
<dbReference type="InterPro" id="IPR020476">
    <property type="entry name" value="Nudix_hydrolase"/>
</dbReference>
<dbReference type="CDD" id="cd18873">
    <property type="entry name" value="NUDIX_NadM_like"/>
    <property type="match status" value="1"/>
</dbReference>
<dbReference type="GO" id="GO:0047631">
    <property type="term" value="F:ADP-ribose diphosphatase activity"/>
    <property type="evidence" value="ECO:0007669"/>
    <property type="project" value="UniProtKB-EC"/>
</dbReference>
<accession>A0A3B0VMM7</accession>
<dbReference type="PROSITE" id="PS00893">
    <property type="entry name" value="NUDIX_BOX"/>
    <property type="match status" value="1"/>
</dbReference>
<evidence type="ECO:0000259" key="2">
    <source>
        <dbReference type="PROSITE" id="PS51462"/>
    </source>
</evidence>
<sequence length="154" mass="17080">MSFIICPHCGRNTGEYKAPKPTVDIIIEIGGGIILIERRNPPLGWALPGGFVDYGESLEQAAVREAREETGLNVTLTRQLGTYSDPGRDSRFHTISTVFTARADGIPHGRDDARQALVYYPNNIPPLTFDHQDILRDYFALKDKGTSAPLNNRI</sequence>
<reference evidence="3" key="1">
    <citation type="submission" date="2018-06" db="EMBL/GenBank/DDBJ databases">
        <authorList>
            <person name="Zhirakovskaya E."/>
        </authorList>
    </citation>
    <scope>NUCLEOTIDE SEQUENCE</scope>
</reference>
<dbReference type="PANTHER" id="PTHR43736">
    <property type="entry name" value="ADP-RIBOSE PYROPHOSPHATASE"/>
    <property type="match status" value="1"/>
</dbReference>
<dbReference type="InterPro" id="IPR000086">
    <property type="entry name" value="NUDIX_hydrolase_dom"/>
</dbReference>